<dbReference type="SUPFAM" id="SSF81383">
    <property type="entry name" value="F-box domain"/>
    <property type="match status" value="1"/>
</dbReference>
<comment type="caution">
    <text evidence="2">The sequence shown here is derived from an EMBL/GenBank/DDBJ whole genome shotgun (WGS) entry which is preliminary data.</text>
</comment>
<evidence type="ECO:0000259" key="1">
    <source>
        <dbReference type="Pfam" id="PF12937"/>
    </source>
</evidence>
<dbReference type="Pfam" id="PF12937">
    <property type="entry name" value="F-box-like"/>
    <property type="match status" value="1"/>
</dbReference>
<reference evidence="2" key="2">
    <citation type="submission" date="2023-05" db="EMBL/GenBank/DDBJ databases">
        <authorList>
            <person name="Schelkunov M.I."/>
        </authorList>
    </citation>
    <scope>NUCLEOTIDE SEQUENCE</scope>
    <source>
        <strain evidence="2">Hsosn_3</strain>
        <tissue evidence="2">Leaf</tissue>
    </source>
</reference>
<keyword evidence="3" id="KW-1185">Reference proteome</keyword>
<name>A0AAD8NCD6_9APIA</name>
<dbReference type="InterPro" id="IPR001810">
    <property type="entry name" value="F-box_dom"/>
</dbReference>
<organism evidence="2 3">
    <name type="scientific">Heracleum sosnowskyi</name>
    <dbReference type="NCBI Taxonomy" id="360622"/>
    <lineage>
        <taxon>Eukaryota</taxon>
        <taxon>Viridiplantae</taxon>
        <taxon>Streptophyta</taxon>
        <taxon>Embryophyta</taxon>
        <taxon>Tracheophyta</taxon>
        <taxon>Spermatophyta</taxon>
        <taxon>Magnoliopsida</taxon>
        <taxon>eudicotyledons</taxon>
        <taxon>Gunneridae</taxon>
        <taxon>Pentapetalae</taxon>
        <taxon>asterids</taxon>
        <taxon>campanulids</taxon>
        <taxon>Apiales</taxon>
        <taxon>Apiaceae</taxon>
        <taxon>Apioideae</taxon>
        <taxon>apioid superclade</taxon>
        <taxon>Tordylieae</taxon>
        <taxon>Tordyliinae</taxon>
        <taxon>Heracleum</taxon>
    </lineage>
</organism>
<dbReference type="Gene3D" id="1.20.1280.50">
    <property type="match status" value="1"/>
</dbReference>
<proteinExistence type="predicted"/>
<gene>
    <name evidence="2" type="ORF">POM88_003527</name>
</gene>
<dbReference type="InterPro" id="IPR036047">
    <property type="entry name" value="F-box-like_dom_sf"/>
</dbReference>
<sequence>MEERRWEDMNPDYLANIFWRLDPESRIQAVQLVCKQWHQAVRNPLCWKRLIFYPWIFSARSKTEFIKFAASLSQRRATVLVLPHVFDREDLVYFSEECPALKLLTEEFGINKVWGSSPESRSITVVLRW</sequence>
<dbReference type="PANTHER" id="PTHR38926">
    <property type="entry name" value="F-BOX DOMAIN CONTAINING PROTEIN, EXPRESSED"/>
    <property type="match status" value="1"/>
</dbReference>
<dbReference type="Proteomes" id="UP001237642">
    <property type="component" value="Unassembled WGS sequence"/>
</dbReference>
<reference evidence="2" key="1">
    <citation type="submission" date="2023-02" db="EMBL/GenBank/DDBJ databases">
        <title>Genome of toxic invasive species Heracleum sosnowskyi carries increased number of genes despite the absence of recent whole-genome duplications.</title>
        <authorList>
            <person name="Schelkunov M."/>
            <person name="Shtratnikova V."/>
            <person name="Makarenko M."/>
            <person name="Klepikova A."/>
            <person name="Omelchenko D."/>
            <person name="Novikova G."/>
            <person name="Obukhova E."/>
            <person name="Bogdanov V."/>
            <person name="Penin A."/>
            <person name="Logacheva M."/>
        </authorList>
    </citation>
    <scope>NUCLEOTIDE SEQUENCE</scope>
    <source>
        <strain evidence="2">Hsosn_3</strain>
        <tissue evidence="2">Leaf</tissue>
    </source>
</reference>
<evidence type="ECO:0000313" key="3">
    <source>
        <dbReference type="Proteomes" id="UP001237642"/>
    </source>
</evidence>
<dbReference type="EMBL" id="JAUIZM010000001">
    <property type="protein sequence ID" value="KAK1403922.1"/>
    <property type="molecule type" value="Genomic_DNA"/>
</dbReference>
<protein>
    <recommendedName>
        <fullName evidence="1">F-box domain-containing protein</fullName>
    </recommendedName>
</protein>
<evidence type="ECO:0000313" key="2">
    <source>
        <dbReference type="EMBL" id="KAK1403922.1"/>
    </source>
</evidence>
<feature type="domain" description="F-box" evidence="1">
    <location>
        <begin position="14"/>
        <end position="52"/>
    </location>
</feature>
<accession>A0AAD8NCD6</accession>
<dbReference type="AlphaFoldDB" id="A0AAD8NCD6"/>
<dbReference type="PANTHER" id="PTHR38926:SF5">
    <property type="entry name" value="F-BOX AND LEUCINE-RICH REPEAT PROTEIN 6"/>
    <property type="match status" value="1"/>
</dbReference>